<comment type="caution">
    <text evidence="2">The sequence shown here is derived from an EMBL/GenBank/DDBJ whole genome shotgun (WGS) entry which is preliminary data.</text>
</comment>
<dbReference type="InParanoid" id="A0A401GKQ0"/>
<evidence type="ECO:0000313" key="3">
    <source>
        <dbReference type="Proteomes" id="UP000287166"/>
    </source>
</evidence>
<evidence type="ECO:0000259" key="1">
    <source>
        <dbReference type="Pfam" id="PF20411"/>
    </source>
</evidence>
<reference evidence="2 3" key="1">
    <citation type="journal article" date="2018" name="Sci. Rep.">
        <title>Genome sequence of the cauliflower mushroom Sparassis crispa (Hanabiratake) and its association with beneficial usage.</title>
        <authorList>
            <person name="Kiyama R."/>
            <person name="Furutani Y."/>
            <person name="Kawaguchi K."/>
            <person name="Nakanishi T."/>
        </authorList>
    </citation>
    <scope>NUCLEOTIDE SEQUENCE [LARGE SCALE GENOMIC DNA]</scope>
</reference>
<dbReference type="AlphaFoldDB" id="A0A401GKQ0"/>
<evidence type="ECO:0000313" key="2">
    <source>
        <dbReference type="EMBL" id="GBE82748.1"/>
    </source>
</evidence>
<dbReference type="GeneID" id="38779665"/>
<dbReference type="InterPro" id="IPR046520">
    <property type="entry name" value="DUF6697"/>
</dbReference>
<accession>A0A401GKQ0</accession>
<sequence>MERQHFRLQDQPCTADIKVYSGFSKLPPVVVISRTNALFTHCMSVGQHAYVFSPSRKLLELSETEGNEFHLFVAAQTGVSSATYHGVYAAVNTHTQLSVKGWRELYEVPQAEMVDLKCAQVKAGNDSTAGRNGSAQVLCEMVRAKYNKGSLRLDMIVFENKGFDWKFVEAFGKDAAKELIPVKAAAGTTTPPKAHVLCEFPKAMRTPEKNRRKREFY</sequence>
<gene>
    <name evidence="2" type="ORF">SCP_0411330</name>
</gene>
<dbReference type="EMBL" id="BFAD01000004">
    <property type="protein sequence ID" value="GBE82748.1"/>
    <property type="molecule type" value="Genomic_DNA"/>
</dbReference>
<dbReference type="Proteomes" id="UP000287166">
    <property type="component" value="Unassembled WGS sequence"/>
</dbReference>
<dbReference type="RefSeq" id="XP_027613661.1">
    <property type="nucleotide sequence ID" value="XM_027757860.1"/>
</dbReference>
<protein>
    <recommendedName>
        <fullName evidence="1">DUF6697 domain-containing protein</fullName>
    </recommendedName>
</protein>
<proteinExistence type="predicted"/>
<organism evidence="2 3">
    <name type="scientific">Sparassis crispa</name>
    <dbReference type="NCBI Taxonomy" id="139825"/>
    <lineage>
        <taxon>Eukaryota</taxon>
        <taxon>Fungi</taxon>
        <taxon>Dikarya</taxon>
        <taxon>Basidiomycota</taxon>
        <taxon>Agaricomycotina</taxon>
        <taxon>Agaricomycetes</taxon>
        <taxon>Polyporales</taxon>
        <taxon>Sparassidaceae</taxon>
        <taxon>Sparassis</taxon>
    </lineage>
</organism>
<feature type="domain" description="DUF6697" evidence="1">
    <location>
        <begin position="44"/>
        <end position="170"/>
    </location>
</feature>
<keyword evidence="3" id="KW-1185">Reference proteome</keyword>
<name>A0A401GKQ0_9APHY</name>
<dbReference type="Pfam" id="PF20411">
    <property type="entry name" value="DUF6697"/>
    <property type="match status" value="1"/>
</dbReference>